<comment type="similarity">
    <text evidence="1 5">Belongs to the 5-formyltetrahydrofolate cyclo-ligase family.</text>
</comment>
<dbReference type="PANTHER" id="PTHR23407">
    <property type="entry name" value="ATPASE INHIBITOR/5-FORMYLTETRAHYDROFOLATE CYCLO-LIGASE"/>
    <property type="match status" value="1"/>
</dbReference>
<dbReference type="Proteomes" id="UP000198539">
    <property type="component" value="Unassembled WGS sequence"/>
</dbReference>
<proteinExistence type="inferred from homology"/>
<keyword evidence="2 4" id="KW-0547">Nucleotide-binding</keyword>
<dbReference type="NCBIfam" id="TIGR02727">
    <property type="entry name" value="MTHFS_bact"/>
    <property type="match status" value="1"/>
</dbReference>
<keyword evidence="6" id="KW-0436">Ligase</keyword>
<protein>
    <recommendedName>
        <fullName evidence="5">5-formyltetrahydrofolate cyclo-ligase</fullName>
        <ecNumber evidence="5">6.3.3.2</ecNumber>
    </recommendedName>
</protein>
<dbReference type="InterPro" id="IPR037171">
    <property type="entry name" value="NagB/RpiA_transferase-like"/>
</dbReference>
<dbReference type="InterPro" id="IPR002698">
    <property type="entry name" value="FTHF_cligase"/>
</dbReference>
<comment type="cofactor">
    <cofactor evidence="5">
        <name>Mg(2+)</name>
        <dbReference type="ChEBI" id="CHEBI:18420"/>
    </cofactor>
</comment>
<dbReference type="OrthoDB" id="9801938at2"/>
<dbReference type="GO" id="GO:0046872">
    <property type="term" value="F:metal ion binding"/>
    <property type="evidence" value="ECO:0007669"/>
    <property type="project" value="UniProtKB-KW"/>
</dbReference>
<evidence type="ECO:0000256" key="1">
    <source>
        <dbReference type="ARBA" id="ARBA00010638"/>
    </source>
</evidence>
<dbReference type="PIRSF" id="PIRSF006806">
    <property type="entry name" value="FTHF_cligase"/>
    <property type="match status" value="1"/>
</dbReference>
<evidence type="ECO:0000256" key="4">
    <source>
        <dbReference type="PIRSR" id="PIRSR006806-1"/>
    </source>
</evidence>
<comment type="catalytic activity">
    <reaction evidence="5">
        <text>(6S)-5-formyl-5,6,7,8-tetrahydrofolate + ATP = (6R)-5,10-methenyltetrahydrofolate + ADP + phosphate</text>
        <dbReference type="Rhea" id="RHEA:10488"/>
        <dbReference type="ChEBI" id="CHEBI:30616"/>
        <dbReference type="ChEBI" id="CHEBI:43474"/>
        <dbReference type="ChEBI" id="CHEBI:57455"/>
        <dbReference type="ChEBI" id="CHEBI:57457"/>
        <dbReference type="ChEBI" id="CHEBI:456216"/>
        <dbReference type="EC" id="6.3.3.2"/>
    </reaction>
</comment>
<name>A0A1H2W656_9RHOB</name>
<dbReference type="EC" id="6.3.3.2" evidence="5"/>
<dbReference type="GO" id="GO:0030272">
    <property type="term" value="F:5-formyltetrahydrofolate cyclo-ligase activity"/>
    <property type="evidence" value="ECO:0007669"/>
    <property type="project" value="UniProtKB-EC"/>
</dbReference>
<dbReference type="Gene3D" id="3.40.50.10420">
    <property type="entry name" value="NagB/RpiA/CoA transferase-like"/>
    <property type="match status" value="1"/>
</dbReference>
<dbReference type="AlphaFoldDB" id="A0A1H2W656"/>
<reference evidence="6 7" key="1">
    <citation type="submission" date="2016-10" db="EMBL/GenBank/DDBJ databases">
        <authorList>
            <person name="de Groot N.N."/>
        </authorList>
    </citation>
    <scope>NUCLEOTIDE SEQUENCE [LARGE SCALE GENOMIC DNA]</scope>
    <source>
        <strain evidence="6 7">CGMCC 1.8894</strain>
    </source>
</reference>
<keyword evidence="7" id="KW-1185">Reference proteome</keyword>
<organism evidence="6 7">
    <name type="scientific">Roseicitreum antarcticum</name>
    <dbReference type="NCBI Taxonomy" id="564137"/>
    <lineage>
        <taxon>Bacteria</taxon>
        <taxon>Pseudomonadati</taxon>
        <taxon>Pseudomonadota</taxon>
        <taxon>Alphaproteobacteria</taxon>
        <taxon>Rhodobacterales</taxon>
        <taxon>Paracoccaceae</taxon>
        <taxon>Roseicitreum</taxon>
    </lineage>
</organism>
<dbReference type="GO" id="GO:0009396">
    <property type="term" value="P:folic acid-containing compound biosynthetic process"/>
    <property type="evidence" value="ECO:0007669"/>
    <property type="project" value="TreeGrafter"/>
</dbReference>
<dbReference type="SUPFAM" id="SSF100950">
    <property type="entry name" value="NagB/RpiA/CoA transferase-like"/>
    <property type="match status" value="1"/>
</dbReference>
<dbReference type="InterPro" id="IPR024185">
    <property type="entry name" value="FTHF_cligase-like_sf"/>
</dbReference>
<gene>
    <name evidence="6" type="ORF">SAMN04488238_103268</name>
</gene>
<keyword evidence="3 4" id="KW-0067">ATP-binding</keyword>
<evidence type="ECO:0000313" key="7">
    <source>
        <dbReference type="Proteomes" id="UP000198539"/>
    </source>
</evidence>
<evidence type="ECO:0000256" key="3">
    <source>
        <dbReference type="ARBA" id="ARBA00022840"/>
    </source>
</evidence>
<dbReference type="RefSeq" id="WP_092886780.1">
    <property type="nucleotide sequence ID" value="NZ_CP061498.1"/>
</dbReference>
<feature type="binding site" evidence="4">
    <location>
        <position position="64"/>
    </location>
    <ligand>
        <name>substrate</name>
    </ligand>
</feature>
<feature type="binding site" evidence="4">
    <location>
        <begin position="15"/>
        <end position="19"/>
    </location>
    <ligand>
        <name>ATP</name>
        <dbReference type="ChEBI" id="CHEBI:30616"/>
    </ligand>
</feature>
<dbReference type="Pfam" id="PF01812">
    <property type="entry name" value="5-FTHF_cyc-lig"/>
    <property type="match status" value="1"/>
</dbReference>
<keyword evidence="5" id="KW-0460">Magnesium</keyword>
<feature type="binding site" evidence="4">
    <location>
        <begin position="140"/>
        <end position="148"/>
    </location>
    <ligand>
        <name>ATP</name>
        <dbReference type="ChEBI" id="CHEBI:30616"/>
    </ligand>
</feature>
<sequence length="198" mass="20848">MTDSDKPTRNPITQKAEVRRQAAAARQAAFEAPDRGARVAAACHAVTEAVRAAGLTQAVLSGYMPMRSEVDPLPAMAAHRGPVCVPVVQGKGQPLAFRRWTHDAAMVAGAFGATVPAAGDWLRPRVLIVPLLAFDAQGYRLGYGGGFYDRTLGGLRADGAVLAIGLAFAAQARAEVPVEATDQPLDAIATEDGLRWFT</sequence>
<dbReference type="PANTHER" id="PTHR23407:SF1">
    <property type="entry name" value="5-FORMYLTETRAHYDROFOLATE CYCLO-LIGASE"/>
    <property type="match status" value="1"/>
</dbReference>
<dbReference type="STRING" id="564137.SAMN04488238_103268"/>
<keyword evidence="5" id="KW-0479">Metal-binding</keyword>
<dbReference type="EMBL" id="FNOM01000003">
    <property type="protein sequence ID" value="SDW75569.1"/>
    <property type="molecule type" value="Genomic_DNA"/>
</dbReference>
<evidence type="ECO:0000313" key="6">
    <source>
        <dbReference type="EMBL" id="SDW75569.1"/>
    </source>
</evidence>
<dbReference type="GO" id="GO:0005524">
    <property type="term" value="F:ATP binding"/>
    <property type="evidence" value="ECO:0007669"/>
    <property type="project" value="UniProtKB-KW"/>
</dbReference>
<accession>A0A1H2W656</accession>
<evidence type="ECO:0000256" key="5">
    <source>
        <dbReference type="RuleBase" id="RU361279"/>
    </source>
</evidence>
<dbReference type="GO" id="GO:0035999">
    <property type="term" value="P:tetrahydrofolate interconversion"/>
    <property type="evidence" value="ECO:0007669"/>
    <property type="project" value="TreeGrafter"/>
</dbReference>
<evidence type="ECO:0000256" key="2">
    <source>
        <dbReference type="ARBA" id="ARBA00022741"/>
    </source>
</evidence>
<feature type="binding site" evidence="4">
    <location>
        <position position="69"/>
    </location>
    <ligand>
        <name>substrate</name>
    </ligand>
</feature>